<dbReference type="GO" id="GO:0005524">
    <property type="term" value="F:ATP binding"/>
    <property type="evidence" value="ECO:0007669"/>
    <property type="project" value="UniProtKB-KW"/>
</dbReference>
<evidence type="ECO:0000256" key="1">
    <source>
        <dbReference type="ARBA" id="ARBA00022527"/>
    </source>
</evidence>
<sequence length="601" mass="68112">MLNAQAPAVDTTISLKEFLKSAPPVPKSKETTPFYRSAIPVKSLVQRYRTVGNLGSGSFGTVTLAKVRANALAGIFDEMKFCQGTLLEPLKNVNRAKLDVVAIKTMTRRLANLDDYSKVKEVKFILAVSSHPSLVQIYDIFIDKETFKLHIVMESMDQNLYQLMKYRKNCLFSPYTLKSILSQILAGIRHIHKHGYYHRDVKPENVLIMQSSNFYGSKENIPENKRHQAYVIKLADYGLARQVENKRPYTAYVSTRWYRSPEILLRQKHYSYPVDIWAFGCVAVESATFLPLFPGSNELDQTWRVLEVLGCPEKSEKAPLGGFWDDAQKLSSNLGFHLPRLPGASIEELIPRFDLPDNDRKELCDVVKACLVWDPDHRIGVDELCKMNYFKNTVLSASESVSTPAHNTVAKSTPESLNWLSKNTHSVVNDENINESSSHRLRKVPHLNMFKFSKSEKQNPQNFSFAGSLKDESNNKQLDPKPYRSDTYMAVKTKPQSTEPGKADQEWELNDDDSDYGDDEDSGLIEPLYIGESYPLIQLDDKDLGQKPMPGNVDGSFDPQVCIVRGDERADDRFIDYALDEELGSYDDMVSCPWNASHPAP</sequence>
<dbReference type="PROSITE" id="PS00108">
    <property type="entry name" value="PROTEIN_KINASE_ST"/>
    <property type="match status" value="1"/>
</dbReference>
<dbReference type="InterPro" id="IPR050117">
    <property type="entry name" value="MAPK"/>
</dbReference>
<dbReference type="GO" id="GO:0040020">
    <property type="term" value="P:regulation of meiotic nuclear division"/>
    <property type="evidence" value="ECO:0007669"/>
    <property type="project" value="EnsemblFungi"/>
</dbReference>
<feature type="region of interest" description="Disordered" evidence="4">
    <location>
        <begin position="456"/>
        <end position="523"/>
    </location>
</feature>
<evidence type="ECO:0000256" key="4">
    <source>
        <dbReference type="SAM" id="MobiDB-lite"/>
    </source>
</evidence>
<dbReference type="GO" id="GO:0005634">
    <property type="term" value="C:nucleus"/>
    <property type="evidence" value="ECO:0007669"/>
    <property type="project" value="EnsemblFungi"/>
</dbReference>
<dbReference type="EMBL" id="JAEUBD010000146">
    <property type="protein sequence ID" value="KAH3676749.1"/>
    <property type="molecule type" value="Genomic_DNA"/>
</dbReference>
<keyword evidence="1" id="KW-0808">Transferase</keyword>
<dbReference type="Gene3D" id="1.10.510.10">
    <property type="entry name" value="Transferase(Phosphotransferase) domain 1"/>
    <property type="match status" value="1"/>
</dbReference>
<keyword evidence="3" id="KW-0067">ATP-binding</keyword>
<dbReference type="Gene3D" id="3.30.200.20">
    <property type="entry name" value="Phosphorylase Kinase, domain 1"/>
    <property type="match status" value="1"/>
</dbReference>
<dbReference type="GO" id="GO:0004674">
    <property type="term" value="F:protein serine/threonine kinase activity"/>
    <property type="evidence" value="ECO:0007669"/>
    <property type="project" value="UniProtKB-KW"/>
</dbReference>
<keyword evidence="2" id="KW-0547">Nucleotide-binding</keyword>
<gene>
    <name evidence="5" type="ORF">OGATHE_001239</name>
</gene>
<dbReference type="SUPFAM" id="SSF56112">
    <property type="entry name" value="Protein kinase-like (PK-like)"/>
    <property type="match status" value="1"/>
</dbReference>
<dbReference type="RefSeq" id="XP_018209187.1">
    <property type="nucleotide sequence ID" value="XM_018354901.1"/>
</dbReference>
<dbReference type="SMART" id="SM00220">
    <property type="entry name" value="S_TKc"/>
    <property type="match status" value="1"/>
</dbReference>
<dbReference type="Pfam" id="PF00069">
    <property type="entry name" value="Pkinase"/>
    <property type="match status" value="1"/>
</dbReference>
<reference evidence="5" key="2">
    <citation type="submission" date="2021-01" db="EMBL/GenBank/DDBJ databases">
        <authorList>
            <person name="Schikora-Tamarit M.A."/>
        </authorList>
    </citation>
    <scope>NUCLEOTIDE SEQUENCE</scope>
    <source>
        <strain evidence="5">NCAIM Y.01608</strain>
    </source>
</reference>
<dbReference type="PROSITE" id="PS50011">
    <property type="entry name" value="PROTEIN_KINASE_DOM"/>
    <property type="match status" value="1"/>
</dbReference>
<proteinExistence type="predicted"/>
<keyword evidence="1" id="KW-0418">Kinase</keyword>
<evidence type="ECO:0000256" key="3">
    <source>
        <dbReference type="ARBA" id="ARBA00022840"/>
    </source>
</evidence>
<keyword evidence="1" id="KW-0723">Serine/threonine-protein kinase</keyword>
<dbReference type="InterPro" id="IPR011009">
    <property type="entry name" value="Kinase-like_dom_sf"/>
</dbReference>
<accession>A0A1B7SCK3</accession>
<evidence type="ECO:0000313" key="5">
    <source>
        <dbReference type="EMBL" id="KAH3676749.1"/>
    </source>
</evidence>
<protein>
    <submittedName>
        <fullName evidence="5">Uncharacterized protein</fullName>
    </submittedName>
</protein>
<dbReference type="PANTHER" id="PTHR24055">
    <property type="entry name" value="MITOGEN-ACTIVATED PROTEIN KINASE"/>
    <property type="match status" value="1"/>
</dbReference>
<feature type="compositionally biased region" description="Basic and acidic residues" evidence="4">
    <location>
        <begin position="469"/>
        <end position="484"/>
    </location>
</feature>
<dbReference type="InterPro" id="IPR000719">
    <property type="entry name" value="Prot_kinase_dom"/>
</dbReference>
<name>A0A1B7SCK3_9ASCO</name>
<dbReference type="OrthoDB" id="2158884at2759"/>
<dbReference type="AlphaFoldDB" id="A0A1B7SCK3"/>
<comment type="caution">
    <text evidence="5">The sequence shown here is derived from an EMBL/GenBank/DDBJ whole genome shotgun (WGS) entry which is preliminary data.</text>
</comment>
<dbReference type="InterPro" id="IPR008271">
    <property type="entry name" value="Ser/Thr_kinase_AS"/>
</dbReference>
<evidence type="ECO:0000313" key="6">
    <source>
        <dbReference type="Proteomes" id="UP000788993"/>
    </source>
</evidence>
<feature type="compositionally biased region" description="Acidic residues" evidence="4">
    <location>
        <begin position="506"/>
        <end position="523"/>
    </location>
</feature>
<keyword evidence="6" id="KW-1185">Reference proteome</keyword>
<evidence type="ECO:0000256" key="2">
    <source>
        <dbReference type="ARBA" id="ARBA00022741"/>
    </source>
</evidence>
<organism evidence="5 6">
    <name type="scientific">Ogataea polymorpha</name>
    <dbReference type="NCBI Taxonomy" id="460523"/>
    <lineage>
        <taxon>Eukaryota</taxon>
        <taxon>Fungi</taxon>
        <taxon>Dikarya</taxon>
        <taxon>Ascomycota</taxon>
        <taxon>Saccharomycotina</taxon>
        <taxon>Pichiomycetes</taxon>
        <taxon>Pichiales</taxon>
        <taxon>Pichiaceae</taxon>
        <taxon>Ogataea</taxon>
    </lineage>
</organism>
<reference evidence="5" key="1">
    <citation type="journal article" date="2021" name="Open Biol.">
        <title>Shared evolutionary footprints suggest mitochondrial oxidative damage underlies multiple complex I losses in fungi.</title>
        <authorList>
            <person name="Schikora-Tamarit M.A."/>
            <person name="Marcet-Houben M."/>
            <person name="Nosek J."/>
            <person name="Gabaldon T."/>
        </authorList>
    </citation>
    <scope>NUCLEOTIDE SEQUENCE</scope>
    <source>
        <strain evidence="5">NCAIM Y.01608</strain>
    </source>
</reference>
<dbReference type="Proteomes" id="UP000788993">
    <property type="component" value="Unassembled WGS sequence"/>
</dbReference>